<reference evidence="1" key="1">
    <citation type="submission" date="2022-03" db="EMBL/GenBank/DDBJ databases">
        <authorList>
            <person name="Sayadi A."/>
        </authorList>
    </citation>
    <scope>NUCLEOTIDE SEQUENCE</scope>
</reference>
<comment type="caution">
    <text evidence="1">The sequence shown here is derived from an EMBL/GenBank/DDBJ whole genome shotgun (WGS) entry which is preliminary data.</text>
</comment>
<proteinExistence type="predicted"/>
<dbReference type="EMBL" id="CAKOFQ010006655">
    <property type="protein sequence ID" value="CAH1954660.1"/>
    <property type="molecule type" value="Genomic_DNA"/>
</dbReference>
<dbReference type="Proteomes" id="UP001152888">
    <property type="component" value="Unassembled WGS sequence"/>
</dbReference>
<keyword evidence="2" id="KW-1185">Reference proteome</keyword>
<accession>A0A9P0JHQ3</accession>
<dbReference type="AlphaFoldDB" id="A0A9P0JHQ3"/>
<evidence type="ECO:0000313" key="2">
    <source>
        <dbReference type="Proteomes" id="UP001152888"/>
    </source>
</evidence>
<name>A0A9P0JHQ3_ACAOB</name>
<organism evidence="1 2">
    <name type="scientific">Acanthoscelides obtectus</name>
    <name type="common">Bean weevil</name>
    <name type="synonym">Bruchus obtectus</name>
    <dbReference type="NCBI Taxonomy" id="200917"/>
    <lineage>
        <taxon>Eukaryota</taxon>
        <taxon>Metazoa</taxon>
        <taxon>Ecdysozoa</taxon>
        <taxon>Arthropoda</taxon>
        <taxon>Hexapoda</taxon>
        <taxon>Insecta</taxon>
        <taxon>Pterygota</taxon>
        <taxon>Neoptera</taxon>
        <taxon>Endopterygota</taxon>
        <taxon>Coleoptera</taxon>
        <taxon>Polyphaga</taxon>
        <taxon>Cucujiformia</taxon>
        <taxon>Chrysomeloidea</taxon>
        <taxon>Chrysomelidae</taxon>
        <taxon>Bruchinae</taxon>
        <taxon>Bruchini</taxon>
        <taxon>Acanthoscelides</taxon>
    </lineage>
</organism>
<gene>
    <name evidence="1" type="ORF">ACAOBT_LOCUS676</name>
</gene>
<evidence type="ECO:0000313" key="1">
    <source>
        <dbReference type="EMBL" id="CAH1954660.1"/>
    </source>
</evidence>
<protein>
    <submittedName>
        <fullName evidence="1">Uncharacterized protein</fullName>
    </submittedName>
</protein>
<sequence length="92" mass="10676">MCSFYSYKAVKRRDFARRMSTHPKAPARDVVPSHIQSLHCSTSFEDKPALDVHVLKKHPDFVASVTSIIHECQECSFMHSYIRVEGRLNYIH</sequence>
<dbReference type="OrthoDB" id="4330at2759"/>